<dbReference type="EMBL" id="JAAGOB010000008">
    <property type="protein sequence ID" value="NED96805.1"/>
    <property type="molecule type" value="Genomic_DNA"/>
</dbReference>
<evidence type="ECO:0000256" key="8">
    <source>
        <dbReference type="SAM" id="Phobius"/>
    </source>
</evidence>
<dbReference type="InterPro" id="IPR036259">
    <property type="entry name" value="MFS_trans_sf"/>
</dbReference>
<dbReference type="Pfam" id="PF07690">
    <property type="entry name" value="MFS_1"/>
    <property type="match status" value="1"/>
</dbReference>
<feature type="compositionally biased region" description="Polar residues" evidence="7">
    <location>
        <begin position="404"/>
        <end position="414"/>
    </location>
</feature>
<evidence type="ECO:0000256" key="7">
    <source>
        <dbReference type="SAM" id="MobiDB-lite"/>
    </source>
</evidence>
<comment type="subcellular location">
    <subcellularLocation>
        <location evidence="1">Endomembrane system</location>
        <topology evidence="1">Multi-pass membrane protein</topology>
    </subcellularLocation>
</comment>
<feature type="transmembrane region" description="Helical" evidence="8">
    <location>
        <begin position="158"/>
        <end position="178"/>
    </location>
</feature>
<evidence type="ECO:0000256" key="6">
    <source>
        <dbReference type="ARBA" id="ARBA00023136"/>
    </source>
</evidence>
<feature type="transmembrane region" description="Helical" evidence="8">
    <location>
        <begin position="131"/>
        <end position="152"/>
    </location>
</feature>
<organism evidence="9 10">
    <name type="scientific">Phytoactinopolyspora alkaliphila</name>
    <dbReference type="NCBI Taxonomy" id="1783498"/>
    <lineage>
        <taxon>Bacteria</taxon>
        <taxon>Bacillati</taxon>
        <taxon>Actinomycetota</taxon>
        <taxon>Actinomycetes</taxon>
        <taxon>Jiangellales</taxon>
        <taxon>Jiangellaceae</taxon>
        <taxon>Phytoactinopolyspora</taxon>
    </lineage>
</organism>
<keyword evidence="5 8" id="KW-1133">Transmembrane helix</keyword>
<evidence type="ECO:0000313" key="10">
    <source>
        <dbReference type="Proteomes" id="UP000469185"/>
    </source>
</evidence>
<keyword evidence="10" id="KW-1185">Reference proteome</keyword>
<dbReference type="InterPro" id="IPR011701">
    <property type="entry name" value="MFS"/>
</dbReference>
<reference evidence="9 10" key="1">
    <citation type="submission" date="2020-02" db="EMBL/GenBank/DDBJ databases">
        <authorList>
            <person name="Li X.-J."/>
            <person name="Feng X.-M."/>
        </authorList>
    </citation>
    <scope>NUCLEOTIDE SEQUENCE [LARGE SCALE GENOMIC DNA]</scope>
    <source>
        <strain evidence="9 10">CGMCC 4.7225</strain>
    </source>
</reference>
<evidence type="ECO:0000256" key="3">
    <source>
        <dbReference type="ARBA" id="ARBA00022448"/>
    </source>
</evidence>
<evidence type="ECO:0000256" key="1">
    <source>
        <dbReference type="ARBA" id="ARBA00004127"/>
    </source>
</evidence>
<feature type="transmembrane region" description="Helical" evidence="8">
    <location>
        <begin position="364"/>
        <end position="381"/>
    </location>
</feature>
<feature type="transmembrane region" description="Helical" evidence="8">
    <location>
        <begin position="46"/>
        <end position="66"/>
    </location>
</feature>
<dbReference type="Proteomes" id="UP000469185">
    <property type="component" value="Unassembled WGS sequence"/>
</dbReference>
<feature type="transmembrane region" description="Helical" evidence="8">
    <location>
        <begin position="98"/>
        <end position="119"/>
    </location>
</feature>
<dbReference type="InterPro" id="IPR051788">
    <property type="entry name" value="MFS_Transporter"/>
</dbReference>
<dbReference type="GO" id="GO:0022857">
    <property type="term" value="F:transmembrane transporter activity"/>
    <property type="evidence" value="ECO:0007669"/>
    <property type="project" value="InterPro"/>
</dbReference>
<feature type="transmembrane region" description="Helical" evidence="8">
    <location>
        <begin position="237"/>
        <end position="256"/>
    </location>
</feature>
<dbReference type="GO" id="GO:0016020">
    <property type="term" value="C:membrane"/>
    <property type="evidence" value="ECO:0007669"/>
    <property type="project" value="TreeGrafter"/>
</dbReference>
<protein>
    <recommendedName>
        <fullName evidence="11">MFS transporter</fullName>
    </recommendedName>
</protein>
<keyword evidence="3" id="KW-0813">Transport</keyword>
<dbReference type="PANTHER" id="PTHR23514">
    <property type="entry name" value="BYPASS OF STOP CODON PROTEIN 6"/>
    <property type="match status" value="1"/>
</dbReference>
<comment type="similarity">
    <text evidence="2">Belongs to the major facilitator superfamily.</text>
</comment>
<feature type="transmembrane region" description="Helical" evidence="8">
    <location>
        <begin position="203"/>
        <end position="225"/>
    </location>
</feature>
<comment type="caution">
    <text evidence="9">The sequence shown here is derived from an EMBL/GenBank/DDBJ whole genome shotgun (WGS) entry which is preliminary data.</text>
</comment>
<keyword evidence="4 8" id="KW-0812">Transmembrane</keyword>
<dbReference type="SUPFAM" id="SSF103473">
    <property type="entry name" value="MFS general substrate transporter"/>
    <property type="match status" value="1"/>
</dbReference>
<feature type="region of interest" description="Disordered" evidence="7">
    <location>
        <begin position="386"/>
        <end position="414"/>
    </location>
</feature>
<evidence type="ECO:0000313" key="9">
    <source>
        <dbReference type="EMBL" id="NED96805.1"/>
    </source>
</evidence>
<accession>A0A6N9YPD3</accession>
<feature type="transmembrane region" description="Helical" evidence="8">
    <location>
        <begin position="12"/>
        <end position="34"/>
    </location>
</feature>
<dbReference type="RefSeq" id="WP_163819583.1">
    <property type="nucleotide sequence ID" value="NZ_JAAGOB010000008.1"/>
</dbReference>
<evidence type="ECO:0000256" key="2">
    <source>
        <dbReference type="ARBA" id="ARBA00008335"/>
    </source>
</evidence>
<evidence type="ECO:0000256" key="5">
    <source>
        <dbReference type="ARBA" id="ARBA00022989"/>
    </source>
</evidence>
<feature type="transmembrane region" description="Helical" evidence="8">
    <location>
        <begin position="293"/>
        <end position="316"/>
    </location>
</feature>
<feature type="transmembrane region" description="Helical" evidence="8">
    <location>
        <begin position="268"/>
        <end position="287"/>
    </location>
</feature>
<dbReference type="Gene3D" id="1.20.1250.20">
    <property type="entry name" value="MFS general substrate transporter like domains"/>
    <property type="match status" value="1"/>
</dbReference>
<feature type="compositionally biased region" description="Pro residues" evidence="7">
    <location>
        <begin position="389"/>
        <end position="402"/>
    </location>
</feature>
<dbReference type="GO" id="GO:0012505">
    <property type="term" value="C:endomembrane system"/>
    <property type="evidence" value="ECO:0007669"/>
    <property type="project" value="UniProtKB-SubCell"/>
</dbReference>
<dbReference type="AlphaFoldDB" id="A0A6N9YPD3"/>
<dbReference type="PANTHER" id="PTHR23514:SF3">
    <property type="entry name" value="BYPASS OF STOP CODON PROTEIN 6"/>
    <property type="match status" value="1"/>
</dbReference>
<proteinExistence type="inferred from homology"/>
<sequence length="414" mass="40969">MTEAKTPGRRIIFLVFAGMGLSAALVPASLPLVADELGVAVPDVLGAVPALFGGLLTGVMGAPLLVRSRPVTWVLCAGVLAQGTGLACFALAPSAPLVVVAAGLVGLGFGATEVTASASARALARTATTALLGRLMLVVALTAASAPLAVLAAGHAGAGRLALLAATGYHLACAWRLIHDASFRGSATPVPTPHRSALRRLPAGVVVALFLYVGVESILAGWSAVTVETTLGLDPSTAAIGTSAFWVLISIGRLASPWVQRHLRPARAVQVCAAVQTVTLGAAIVAGPSGVTVAVVLALAVVACGPCYAILLGHALTVVSDRAAPSATAVLIGVGAAGGALIPLAATLAARASGTRDAGAEGSAAAWIALGAAALLLVALARTREHAGPPEPSEPVLSPRPDPTTVSPTTTRHP</sequence>
<evidence type="ECO:0000256" key="4">
    <source>
        <dbReference type="ARBA" id="ARBA00022692"/>
    </source>
</evidence>
<gene>
    <name evidence="9" type="ORF">G1H11_15960</name>
</gene>
<keyword evidence="6 8" id="KW-0472">Membrane</keyword>
<feature type="transmembrane region" description="Helical" evidence="8">
    <location>
        <begin position="328"/>
        <end position="352"/>
    </location>
</feature>
<feature type="transmembrane region" description="Helical" evidence="8">
    <location>
        <begin position="73"/>
        <end position="92"/>
    </location>
</feature>
<evidence type="ECO:0008006" key="11">
    <source>
        <dbReference type="Google" id="ProtNLM"/>
    </source>
</evidence>
<name>A0A6N9YPD3_9ACTN</name>